<dbReference type="InterPro" id="IPR027994">
    <property type="entry name" value="WxL_dom"/>
</dbReference>
<evidence type="ECO:0000313" key="5">
    <source>
        <dbReference type="Proteomes" id="UP000094469"/>
    </source>
</evidence>
<keyword evidence="5" id="KW-1185">Reference proteome</keyword>
<dbReference type="RefSeq" id="WP_069640060.1">
    <property type="nucleotide sequence ID" value="NZ_JAFBEZ010000025.1"/>
</dbReference>
<name>A0A1E5HC67_9ENTE</name>
<sequence>MKKTIIFSSLFATGFILLGGTQASFAEETVNGSANGQGATSYGSIELTPDSDSGTDPLVPTTPSGKTGNVGELTIDNVSPFVFGTQRLTGKKATYYSTTTDGNVQVTDKRGTGVGWTLQVRSTDFIDSQNSSNILKGAQVTIPVGTVSSDDGNSSTAPTASEVSLNETDTTIFKAAAQSGLGSWVDKFDGTDNESKVSIEIPAGSMKGSYVSTITWTLADAPK</sequence>
<comment type="caution">
    <text evidence="4">The sequence shown here is derived from an EMBL/GenBank/DDBJ whole genome shotgun (WGS) entry which is preliminary data.</text>
</comment>
<organism evidence="4 5">
    <name type="scientific">Enterococcus ureilyticus</name>
    <dbReference type="NCBI Taxonomy" id="1131292"/>
    <lineage>
        <taxon>Bacteria</taxon>
        <taxon>Bacillati</taxon>
        <taxon>Bacillota</taxon>
        <taxon>Bacilli</taxon>
        <taxon>Lactobacillales</taxon>
        <taxon>Enterococcaceae</taxon>
        <taxon>Enterococcus</taxon>
    </lineage>
</organism>
<feature type="domain" description="WxL" evidence="3">
    <location>
        <begin position="37"/>
        <end position="222"/>
    </location>
</feature>
<keyword evidence="2" id="KW-0732">Signal</keyword>
<proteinExistence type="predicted"/>
<evidence type="ECO:0000256" key="2">
    <source>
        <dbReference type="SAM" id="SignalP"/>
    </source>
</evidence>
<dbReference type="AlphaFoldDB" id="A0A1E5HC67"/>
<evidence type="ECO:0000313" key="4">
    <source>
        <dbReference type="EMBL" id="OEG22524.1"/>
    </source>
</evidence>
<dbReference type="Pfam" id="PF13731">
    <property type="entry name" value="WxL"/>
    <property type="match status" value="1"/>
</dbReference>
<dbReference type="OrthoDB" id="2356942at2"/>
<feature type="region of interest" description="Disordered" evidence="1">
    <location>
        <begin position="47"/>
        <end position="70"/>
    </location>
</feature>
<dbReference type="STRING" id="1131292.BCR24_15045"/>
<protein>
    <recommendedName>
        <fullName evidence="3">WxL domain-containing protein</fullName>
    </recommendedName>
</protein>
<evidence type="ECO:0000259" key="3">
    <source>
        <dbReference type="Pfam" id="PF13731"/>
    </source>
</evidence>
<dbReference type="Proteomes" id="UP000094469">
    <property type="component" value="Unassembled WGS sequence"/>
</dbReference>
<feature type="chain" id="PRO_5009178313" description="WxL domain-containing protein" evidence="2">
    <location>
        <begin position="27"/>
        <end position="223"/>
    </location>
</feature>
<gene>
    <name evidence="4" type="ORF">BCR24_15045</name>
</gene>
<accession>A0A1E5HC67</accession>
<reference evidence="5" key="1">
    <citation type="submission" date="2016-09" db="EMBL/GenBank/DDBJ databases">
        <authorList>
            <person name="Gulvik C.A."/>
        </authorList>
    </citation>
    <scope>NUCLEOTIDE SEQUENCE [LARGE SCALE GENOMIC DNA]</scope>
    <source>
        <strain evidence="5">LMG 26676</strain>
    </source>
</reference>
<dbReference type="EMBL" id="MIKC01000014">
    <property type="protein sequence ID" value="OEG22524.1"/>
    <property type="molecule type" value="Genomic_DNA"/>
</dbReference>
<evidence type="ECO:0000256" key="1">
    <source>
        <dbReference type="SAM" id="MobiDB-lite"/>
    </source>
</evidence>
<feature type="signal peptide" evidence="2">
    <location>
        <begin position="1"/>
        <end position="26"/>
    </location>
</feature>